<reference evidence="3" key="1">
    <citation type="submission" date="2016-10" db="EMBL/GenBank/DDBJ databases">
        <title>Sequence of Gallionella enrichment culture.</title>
        <authorList>
            <person name="Poehlein A."/>
            <person name="Muehling M."/>
            <person name="Daniel R."/>
        </authorList>
    </citation>
    <scope>NUCLEOTIDE SEQUENCE</scope>
</reference>
<dbReference type="Gene3D" id="3.30.1330.60">
    <property type="entry name" value="OmpA-like domain"/>
    <property type="match status" value="1"/>
</dbReference>
<dbReference type="EC" id="3.2.1.158" evidence="3"/>
<accession>A0A1J5S4R7</accession>
<evidence type="ECO:0000259" key="2">
    <source>
        <dbReference type="Pfam" id="PF00691"/>
    </source>
</evidence>
<comment type="caution">
    <text evidence="3">The sequence shown here is derived from an EMBL/GenBank/DDBJ whole genome shotgun (WGS) entry which is preliminary data.</text>
</comment>
<dbReference type="SUPFAM" id="SSF103647">
    <property type="entry name" value="TSP type-3 repeat"/>
    <property type="match status" value="1"/>
</dbReference>
<protein>
    <submittedName>
        <fullName evidence="3">Alpha-agarase</fullName>
        <ecNumber evidence="3">3.2.1.158</ecNumber>
    </submittedName>
</protein>
<feature type="compositionally biased region" description="Basic and acidic residues" evidence="1">
    <location>
        <begin position="320"/>
        <end position="339"/>
    </location>
</feature>
<gene>
    <name evidence="3" type="ORF">GALL_149710</name>
</gene>
<evidence type="ECO:0000256" key="1">
    <source>
        <dbReference type="SAM" id="MobiDB-lite"/>
    </source>
</evidence>
<dbReference type="GO" id="GO:0033953">
    <property type="term" value="F:alpha-agarase activity"/>
    <property type="evidence" value="ECO:0007669"/>
    <property type="project" value="UniProtKB-EC"/>
</dbReference>
<feature type="domain" description="OmpA-like" evidence="2">
    <location>
        <begin position="391"/>
        <end position="463"/>
    </location>
</feature>
<feature type="region of interest" description="Disordered" evidence="1">
    <location>
        <begin position="302"/>
        <end position="341"/>
    </location>
</feature>
<organism evidence="3">
    <name type="scientific">mine drainage metagenome</name>
    <dbReference type="NCBI Taxonomy" id="410659"/>
    <lineage>
        <taxon>unclassified sequences</taxon>
        <taxon>metagenomes</taxon>
        <taxon>ecological metagenomes</taxon>
    </lineage>
</organism>
<keyword evidence="3" id="KW-0326">Glycosidase</keyword>
<dbReference type="InterPro" id="IPR036737">
    <property type="entry name" value="OmpA-like_sf"/>
</dbReference>
<dbReference type="InterPro" id="IPR006665">
    <property type="entry name" value="OmpA-like"/>
</dbReference>
<dbReference type="InterPro" id="IPR028974">
    <property type="entry name" value="TSP_type-3_rpt"/>
</dbReference>
<feature type="region of interest" description="Disordered" evidence="1">
    <location>
        <begin position="468"/>
        <end position="493"/>
    </location>
</feature>
<dbReference type="AlphaFoldDB" id="A0A1J5S4R7"/>
<name>A0A1J5S4R7_9ZZZZ</name>
<dbReference type="GO" id="GO:0005509">
    <property type="term" value="F:calcium ion binding"/>
    <property type="evidence" value="ECO:0007669"/>
    <property type="project" value="InterPro"/>
</dbReference>
<dbReference type="EMBL" id="MLJW01000070">
    <property type="protein sequence ID" value="OIR02971.1"/>
    <property type="molecule type" value="Genomic_DNA"/>
</dbReference>
<sequence length="493" mass="53661">MASKKYVFLMVSLMCLFQTISFAQTSTDWGWDWKDSSKIPTQRIPQYNEFLNNQYPYPAQPRDQWELGIGLGVPVLSGDLNAAAGFGATVTLRKALTHTFSVRPYISYYTNSGSGTGLVNTANLMGGSQSISYKDNSMHFGVDLITSLNTISYYRGNPKVNFYLISGFEVFTTSLQQSLNGGVYSSFTHDNTNGIQNNIGVNLGAGVAFKISNKVNFAIESKGTFTNNDYLDTYSSPWGNTTDAWFYGGAKLNINLGNPAKRVQPLWWINPNNYAYNELNEPKHMKMPKVVLPDADGDGVTDQFDLEPNTPAGAPVDSHGVSKDTDGDGVPDYRDKEPLTPRNCFPVNNDGIGNCPEPACCKELRDQISNMKLAAAECTISDLPSIHFKSGAKLSKDAEKLLAAAATKIKANPNCKVKVVGHPTASKAAQQLSYERVSAVIKYLVEKEGIAESRFIFNYDGGSGDASTIDLLGTTEDGPNTVPAPHPNLRSKG</sequence>
<evidence type="ECO:0000313" key="3">
    <source>
        <dbReference type="EMBL" id="OIR02971.1"/>
    </source>
</evidence>
<dbReference type="Gene3D" id="4.10.1080.10">
    <property type="entry name" value="TSP type-3 repeat"/>
    <property type="match status" value="1"/>
</dbReference>
<keyword evidence="3" id="KW-0378">Hydrolase</keyword>
<dbReference type="Pfam" id="PF00691">
    <property type="entry name" value="OmpA"/>
    <property type="match status" value="1"/>
</dbReference>
<proteinExistence type="predicted"/>
<dbReference type="SUPFAM" id="SSF103088">
    <property type="entry name" value="OmpA-like"/>
    <property type="match status" value="1"/>
</dbReference>